<dbReference type="GO" id="GO:0007596">
    <property type="term" value="P:blood coagulation"/>
    <property type="evidence" value="ECO:0007669"/>
    <property type="project" value="InterPro"/>
</dbReference>
<dbReference type="PANTHER" id="PTHR47221:SF6">
    <property type="entry name" value="FIBRINOGEN ALPHA CHAIN"/>
    <property type="match status" value="1"/>
</dbReference>
<reference evidence="10 11" key="1">
    <citation type="journal article" date="2018" name="Nat. Ecol. Evol.">
        <title>Shark genomes provide insights into elasmobranch evolution and the origin of vertebrates.</title>
        <authorList>
            <person name="Hara Y"/>
            <person name="Yamaguchi K"/>
            <person name="Onimaru K"/>
            <person name="Kadota M"/>
            <person name="Koyanagi M"/>
            <person name="Keeley SD"/>
            <person name="Tatsumi K"/>
            <person name="Tanaka K"/>
            <person name="Motone F"/>
            <person name="Kageyama Y"/>
            <person name="Nozu R"/>
            <person name="Adachi N"/>
            <person name="Nishimura O"/>
            <person name="Nakagawa R"/>
            <person name="Tanegashima C"/>
            <person name="Kiyatake I"/>
            <person name="Matsumoto R"/>
            <person name="Murakumo K"/>
            <person name="Nishida K"/>
            <person name="Terakita A"/>
            <person name="Kuratani S"/>
            <person name="Sato K"/>
            <person name="Hyodo S Kuraku.S."/>
        </authorList>
    </citation>
    <scope>NUCLEOTIDE SEQUENCE [LARGE SCALE GENOMIC DNA]</scope>
</reference>
<sequence>IRPSASCNLLPGFEASDSLSLSGMMLKFIIGLWFLAGSAGAADTSTKPDPRKHEQAEEANNRSARSSESSAASRCSYTFIVPQQRLTGPICLNTKNPLAGNNNVNKSELQAVRQEMREQQQQIEDLRQMVEVDGGVVNEVKFLRKENHNMNSRVSQLYTQLLHEIIRKKDNSLEVSQLENKVLNVTAQVLRLSNRYRELELKYAALTSLMNNQSRTIAHLEHQCRQVSPLHHQQQKQQAPGQPTLVAVLPNGLSGSSNRSKNLASGNEILGDQVFSVAQDRLKRTEQPPPTTTPMVTTTKTAGPWKDCLQVSEEGHESSGIYLIKPKTVNRLMQVWCEHQQDPGGWTVIQRRQDGSVNFFRTWENYKASHVGITWQVAISGTVCSASKGEQEYLMMKLSFKNERVSS</sequence>
<feature type="compositionally biased region" description="Basic and acidic residues" evidence="8">
    <location>
        <begin position="46"/>
        <end position="60"/>
    </location>
</feature>
<evidence type="ECO:0000256" key="6">
    <source>
        <dbReference type="ARBA" id="ARBA00023180"/>
    </source>
</evidence>
<keyword evidence="2" id="KW-0964">Secreted</keyword>
<comment type="caution">
    <text evidence="10">The sequence shown here is derived from an EMBL/GenBank/DDBJ whole genome shotgun (WGS) entry which is preliminary data.</text>
</comment>
<dbReference type="Gene3D" id="3.90.215.10">
    <property type="entry name" value="Gamma Fibrinogen, chain A, domain 1"/>
    <property type="match status" value="1"/>
</dbReference>
<dbReference type="AlphaFoldDB" id="A0A401Q859"/>
<evidence type="ECO:0000256" key="4">
    <source>
        <dbReference type="ARBA" id="ARBA00023054"/>
    </source>
</evidence>
<feature type="coiled-coil region" evidence="7">
    <location>
        <begin position="102"/>
        <end position="129"/>
    </location>
</feature>
<dbReference type="EMBL" id="BFAA01018971">
    <property type="protein sequence ID" value="GCB81565.1"/>
    <property type="molecule type" value="Genomic_DNA"/>
</dbReference>
<evidence type="ECO:0000259" key="9">
    <source>
        <dbReference type="PROSITE" id="PS51406"/>
    </source>
</evidence>
<dbReference type="SUPFAM" id="SSF56496">
    <property type="entry name" value="Fibrinogen C-terminal domain-like"/>
    <property type="match status" value="1"/>
</dbReference>
<dbReference type="Pfam" id="PF00147">
    <property type="entry name" value="Fibrinogen_C"/>
    <property type="match status" value="1"/>
</dbReference>
<dbReference type="InterPro" id="IPR036056">
    <property type="entry name" value="Fibrinogen-like_C"/>
</dbReference>
<gene>
    <name evidence="10" type="ORF">scyTo_0021422</name>
</gene>
<evidence type="ECO:0000256" key="7">
    <source>
        <dbReference type="SAM" id="Coils"/>
    </source>
</evidence>
<feature type="coiled-coil region" evidence="7">
    <location>
        <begin position="175"/>
        <end position="209"/>
    </location>
</feature>
<dbReference type="Proteomes" id="UP000288216">
    <property type="component" value="Unassembled WGS sequence"/>
</dbReference>
<proteinExistence type="predicted"/>
<evidence type="ECO:0000256" key="8">
    <source>
        <dbReference type="SAM" id="MobiDB-lite"/>
    </source>
</evidence>
<dbReference type="OrthoDB" id="7735550at2759"/>
<evidence type="ECO:0000256" key="5">
    <source>
        <dbReference type="ARBA" id="ARBA00023157"/>
    </source>
</evidence>
<organism evidence="10 11">
    <name type="scientific">Scyliorhinus torazame</name>
    <name type="common">Cloudy catshark</name>
    <name type="synonym">Catulus torazame</name>
    <dbReference type="NCBI Taxonomy" id="75743"/>
    <lineage>
        <taxon>Eukaryota</taxon>
        <taxon>Metazoa</taxon>
        <taxon>Chordata</taxon>
        <taxon>Craniata</taxon>
        <taxon>Vertebrata</taxon>
        <taxon>Chondrichthyes</taxon>
        <taxon>Elasmobranchii</taxon>
        <taxon>Galeomorphii</taxon>
        <taxon>Galeoidea</taxon>
        <taxon>Carcharhiniformes</taxon>
        <taxon>Scyliorhinidae</taxon>
        <taxon>Scyliorhinus</taxon>
    </lineage>
</organism>
<accession>A0A401Q859</accession>
<dbReference type="InterPro" id="IPR037579">
    <property type="entry name" value="FIB_ANG-like"/>
</dbReference>
<comment type="subcellular location">
    <subcellularLocation>
        <location evidence="1">Secreted</location>
    </subcellularLocation>
</comment>
<protein>
    <recommendedName>
        <fullName evidence="9">Fibrinogen C-terminal domain-containing protein</fullName>
    </recommendedName>
</protein>
<keyword evidence="3" id="KW-0732">Signal</keyword>
<evidence type="ECO:0000256" key="3">
    <source>
        <dbReference type="ARBA" id="ARBA00022729"/>
    </source>
</evidence>
<evidence type="ECO:0000256" key="1">
    <source>
        <dbReference type="ARBA" id="ARBA00004613"/>
    </source>
</evidence>
<evidence type="ECO:0000313" key="11">
    <source>
        <dbReference type="Proteomes" id="UP000288216"/>
    </source>
</evidence>
<keyword evidence="11" id="KW-1185">Reference proteome</keyword>
<dbReference type="STRING" id="75743.A0A401Q859"/>
<keyword evidence="4 7" id="KW-0175">Coiled coil</keyword>
<evidence type="ECO:0000256" key="2">
    <source>
        <dbReference type="ARBA" id="ARBA00022525"/>
    </source>
</evidence>
<name>A0A401Q859_SCYTO</name>
<feature type="non-terminal residue" evidence="10">
    <location>
        <position position="1"/>
    </location>
</feature>
<dbReference type="InterPro" id="IPR002181">
    <property type="entry name" value="Fibrinogen_a/b/g_C_dom"/>
</dbReference>
<evidence type="ECO:0000313" key="10">
    <source>
        <dbReference type="EMBL" id="GCB81565.1"/>
    </source>
</evidence>
<keyword evidence="5" id="KW-1015">Disulfide bond</keyword>
<keyword evidence="6" id="KW-0325">Glycoprotein</keyword>
<dbReference type="SMART" id="SM00186">
    <property type="entry name" value="FBG"/>
    <property type="match status" value="1"/>
</dbReference>
<dbReference type="InterPro" id="IPR014716">
    <property type="entry name" value="Fibrinogen_a/b/g_C_1"/>
</dbReference>
<feature type="region of interest" description="Disordered" evidence="8">
    <location>
        <begin position="41"/>
        <end position="69"/>
    </location>
</feature>
<dbReference type="PANTHER" id="PTHR47221">
    <property type="entry name" value="FIBRINOGEN ALPHA CHAIN"/>
    <property type="match status" value="1"/>
</dbReference>
<feature type="domain" description="Fibrinogen C-terminal" evidence="9">
    <location>
        <begin position="299"/>
        <end position="368"/>
    </location>
</feature>
<dbReference type="GO" id="GO:0005576">
    <property type="term" value="C:extracellular region"/>
    <property type="evidence" value="ECO:0007669"/>
    <property type="project" value="UniProtKB-SubCell"/>
</dbReference>
<dbReference type="NCBIfam" id="NF040941">
    <property type="entry name" value="GGGWT_bact"/>
    <property type="match status" value="1"/>
</dbReference>
<dbReference type="PROSITE" id="PS51406">
    <property type="entry name" value="FIBRINOGEN_C_2"/>
    <property type="match status" value="1"/>
</dbReference>